<evidence type="ECO:0000313" key="7">
    <source>
        <dbReference type="Proteomes" id="UP001609219"/>
    </source>
</evidence>
<gene>
    <name evidence="4" type="ORF">ACHIPV_02865</name>
    <name evidence="2" type="ORF">ACHIPZ_14915</name>
    <name evidence="3" type="ORF">ACHIRB_22965</name>
</gene>
<reference evidence="5 6" key="1">
    <citation type="submission" date="2024-10" db="EMBL/GenBank/DDBJ databases">
        <authorList>
            <person name="Riesco R."/>
        </authorList>
    </citation>
    <scope>NUCLEOTIDE SEQUENCE [LARGE SCALE GENOMIC DNA]</scope>
    <source>
        <strain evidence="4 6">NCIMB 15448</strain>
        <strain evidence="2 5">NCIMB 15449</strain>
        <strain evidence="3 7">NCIMB 15450</strain>
    </source>
</reference>
<evidence type="ECO:0000313" key="6">
    <source>
        <dbReference type="Proteomes" id="UP001609176"/>
    </source>
</evidence>
<name>A0ABW7JNC9_9NOCA</name>
<proteinExistence type="predicted"/>
<sequence length="416" mass="44860">MRVVLSACAIVVSLLCLLASIRFLLPTAGTNELPGAAEKQLEFVRSALESGPDHDAQQQFPEGYLFANALYGMAWVQVGLTDTARADAALKEARWALSRIESSDGTAPFSAGLVPEYGVFYAGWTNWLRGGIIGLQQVPDVGEAARYEQASAELAAAFESAATPFLQAYPGQAWPVDSTVAIASLALHDQLVQPRFDDTIARWLGAVRERLDPATGLLPHRVDPLDGQPIEGARATSQSVIHRFLVEIDPAFAREQYAGFRARFLAYPLGFGPAVREYPHGTDGVGDVDSGPLVLGISLSATAVTLGAARVNGDGDLAAALASEAELLGVPLSGLDTKRYALGLLPIGDAFLVWSATARPWGVAPQPEQDFDIRWWWRLPWLTTLVVVTLLAWLPVLALRRKQPRAGDLRPNHQLL</sequence>
<keyword evidence="1" id="KW-0472">Membrane</keyword>
<keyword evidence="7" id="KW-1185">Reference proteome</keyword>
<protein>
    <recommendedName>
        <fullName evidence="8">DUF2264 domain-containing protein</fullName>
    </recommendedName>
</protein>
<evidence type="ECO:0000313" key="4">
    <source>
        <dbReference type="EMBL" id="MFH5240823.1"/>
    </source>
</evidence>
<dbReference type="EMBL" id="JBIMSP010000003">
    <property type="protein sequence ID" value="MFH5240823.1"/>
    <property type="molecule type" value="Genomic_DNA"/>
</dbReference>
<dbReference type="Proteomes" id="UP001609176">
    <property type="component" value="Unassembled WGS sequence"/>
</dbReference>
<evidence type="ECO:0000256" key="1">
    <source>
        <dbReference type="SAM" id="Phobius"/>
    </source>
</evidence>
<evidence type="ECO:0000313" key="3">
    <source>
        <dbReference type="EMBL" id="MFH5231406.1"/>
    </source>
</evidence>
<evidence type="ECO:0008006" key="8">
    <source>
        <dbReference type="Google" id="ProtNLM"/>
    </source>
</evidence>
<evidence type="ECO:0000313" key="2">
    <source>
        <dbReference type="EMBL" id="MFH5209477.1"/>
    </source>
</evidence>
<evidence type="ECO:0000313" key="5">
    <source>
        <dbReference type="Proteomes" id="UP001609175"/>
    </source>
</evidence>
<dbReference type="Proteomes" id="UP001609175">
    <property type="component" value="Unassembled WGS sequence"/>
</dbReference>
<comment type="caution">
    <text evidence="2">The sequence shown here is derived from an EMBL/GenBank/DDBJ whole genome shotgun (WGS) entry which is preliminary data.</text>
</comment>
<organism evidence="2 5">
    <name type="scientific">Antrihabitans spumae</name>
    <dbReference type="NCBI Taxonomy" id="3373370"/>
    <lineage>
        <taxon>Bacteria</taxon>
        <taxon>Bacillati</taxon>
        <taxon>Actinomycetota</taxon>
        <taxon>Actinomycetes</taxon>
        <taxon>Mycobacteriales</taxon>
        <taxon>Nocardiaceae</taxon>
        <taxon>Antrihabitans</taxon>
    </lineage>
</organism>
<keyword evidence="1" id="KW-1133">Transmembrane helix</keyword>
<dbReference type="RefSeq" id="WP_395115204.1">
    <property type="nucleotide sequence ID" value="NZ_JBIMSN010000106.1"/>
</dbReference>
<feature type="transmembrane region" description="Helical" evidence="1">
    <location>
        <begin position="375"/>
        <end position="399"/>
    </location>
</feature>
<accession>A0ABW7JNC9</accession>
<keyword evidence="1" id="KW-0812">Transmembrane</keyword>
<dbReference type="EMBL" id="JBIMSN010000106">
    <property type="protein sequence ID" value="MFH5231406.1"/>
    <property type="molecule type" value="Genomic_DNA"/>
</dbReference>
<dbReference type="EMBL" id="JBIMSO010000053">
    <property type="protein sequence ID" value="MFH5209477.1"/>
    <property type="molecule type" value="Genomic_DNA"/>
</dbReference>
<dbReference type="Proteomes" id="UP001609219">
    <property type="component" value="Unassembled WGS sequence"/>
</dbReference>